<dbReference type="Gene3D" id="2.30.270.10">
    <property type="entry name" value="duf1285 protein"/>
    <property type="match status" value="1"/>
</dbReference>
<dbReference type="Gene3D" id="3.10.540.10">
    <property type="entry name" value="duf1285 like domain"/>
    <property type="match status" value="1"/>
</dbReference>
<organism evidence="3 4">
    <name type="scientific">Aliidiomarina taiwanensis</name>
    <dbReference type="NCBI Taxonomy" id="946228"/>
    <lineage>
        <taxon>Bacteria</taxon>
        <taxon>Pseudomonadati</taxon>
        <taxon>Pseudomonadota</taxon>
        <taxon>Gammaproteobacteria</taxon>
        <taxon>Alteromonadales</taxon>
        <taxon>Idiomarinaceae</taxon>
        <taxon>Aliidiomarina</taxon>
    </lineage>
</organism>
<dbReference type="Pfam" id="PF06938">
    <property type="entry name" value="DUF1285_N"/>
    <property type="match status" value="1"/>
</dbReference>
<dbReference type="EMBL" id="PIPQ01000007">
    <property type="protein sequence ID" value="RUO39048.1"/>
    <property type="molecule type" value="Genomic_DNA"/>
</dbReference>
<evidence type="ECO:0000313" key="4">
    <source>
        <dbReference type="Proteomes" id="UP000286976"/>
    </source>
</evidence>
<dbReference type="InterPro" id="IPR010707">
    <property type="entry name" value="DUF1285"/>
</dbReference>
<name>A0A432WZ34_9GAMM</name>
<reference evidence="3 4" key="1">
    <citation type="journal article" date="2011" name="Front. Microbiol.">
        <title>Genomic signatures of strain selection and enhancement in Bacillus atrophaeus var. globigii, a historical biowarfare simulant.</title>
        <authorList>
            <person name="Gibbons H.S."/>
            <person name="Broomall S.M."/>
            <person name="McNew L.A."/>
            <person name="Daligault H."/>
            <person name="Chapman C."/>
            <person name="Bruce D."/>
            <person name="Karavis M."/>
            <person name="Krepps M."/>
            <person name="McGregor P.A."/>
            <person name="Hong C."/>
            <person name="Park K.H."/>
            <person name="Akmal A."/>
            <person name="Feldman A."/>
            <person name="Lin J.S."/>
            <person name="Chang W.E."/>
            <person name="Higgs B.W."/>
            <person name="Demirev P."/>
            <person name="Lindquist J."/>
            <person name="Liem A."/>
            <person name="Fochler E."/>
            <person name="Read T.D."/>
            <person name="Tapia R."/>
            <person name="Johnson S."/>
            <person name="Bishop-Lilly K.A."/>
            <person name="Detter C."/>
            <person name="Han C."/>
            <person name="Sozhamannan S."/>
            <person name="Rosenzweig C.N."/>
            <person name="Skowronski E.W."/>
        </authorList>
    </citation>
    <scope>NUCLEOTIDE SEQUENCE [LARGE SCALE GENOMIC DNA]</scope>
    <source>
        <strain evidence="3 4">AIT1</strain>
    </source>
</reference>
<gene>
    <name evidence="3" type="ORF">CWE15_09900</name>
</gene>
<dbReference type="OrthoDB" id="3078366at2"/>
<evidence type="ECO:0000259" key="1">
    <source>
        <dbReference type="Pfam" id="PF06938"/>
    </source>
</evidence>
<sequence>MRLEELQKQLEQQHRAPTENWSPAFCGDLDITIEANGDWLYEGGVIKRMPLVRLFASVLVQEEGEYFLVTPVEKIRIQVVDLPFLITQWNKVDSDQGPVLQVETNIGERYLLGEEYPVVTEKELPAVRIRDDLLARVHRNVYYQWAEILDTHRANEAPGYYLESGASRFKISELAEKGRGK</sequence>
<feature type="domain" description="DUF1285" evidence="2">
    <location>
        <begin position="83"/>
        <end position="171"/>
    </location>
</feature>
<feature type="domain" description="DUF1285" evidence="1">
    <location>
        <begin position="16"/>
        <end position="81"/>
    </location>
</feature>
<evidence type="ECO:0000313" key="3">
    <source>
        <dbReference type="EMBL" id="RUO39048.1"/>
    </source>
</evidence>
<evidence type="ECO:0000259" key="2">
    <source>
        <dbReference type="Pfam" id="PF21028"/>
    </source>
</evidence>
<keyword evidence="4" id="KW-1185">Reference proteome</keyword>
<dbReference type="RefSeq" id="WP_126757925.1">
    <property type="nucleotide sequence ID" value="NZ_PIPQ01000007.1"/>
</dbReference>
<dbReference type="InterPro" id="IPR023361">
    <property type="entry name" value="DUF1285_beta_roll_sf"/>
</dbReference>
<dbReference type="InterPro" id="IPR048341">
    <property type="entry name" value="DUF1285_N"/>
</dbReference>
<dbReference type="Pfam" id="PF21028">
    <property type="entry name" value="DUF1285_C"/>
    <property type="match status" value="1"/>
</dbReference>
<dbReference type="AlphaFoldDB" id="A0A432WZ34"/>
<accession>A0A432WZ34</accession>
<protein>
    <submittedName>
        <fullName evidence="3">DUF1285 domain-containing protein</fullName>
    </submittedName>
</protein>
<dbReference type="InterPro" id="IPR048342">
    <property type="entry name" value="DUF1285_C"/>
</dbReference>
<proteinExistence type="predicted"/>
<dbReference type="PIRSF" id="PIRSF029557">
    <property type="entry name" value="UCP029557"/>
    <property type="match status" value="1"/>
</dbReference>
<comment type="caution">
    <text evidence="3">The sequence shown here is derived from an EMBL/GenBank/DDBJ whole genome shotgun (WGS) entry which is preliminary data.</text>
</comment>
<dbReference type="Proteomes" id="UP000286976">
    <property type="component" value="Unassembled WGS sequence"/>
</dbReference>